<dbReference type="Pfam" id="PF13237">
    <property type="entry name" value="Fer4_10"/>
    <property type="match status" value="1"/>
</dbReference>
<dbReference type="GO" id="GO:0051536">
    <property type="term" value="F:iron-sulfur cluster binding"/>
    <property type="evidence" value="ECO:0007669"/>
    <property type="project" value="UniProtKB-KW"/>
</dbReference>
<dbReference type="SUPFAM" id="SSF54862">
    <property type="entry name" value="4Fe-4S ferredoxins"/>
    <property type="match status" value="1"/>
</dbReference>
<reference evidence="4 5" key="1">
    <citation type="journal article" date="2015" name="MBio">
        <title>Genome-Resolved Metagenomic Analysis Reveals Roles for Candidate Phyla and Other Microbial Community Members in Biogeochemical Transformations in Oil Reservoirs.</title>
        <authorList>
            <person name="Hu P."/>
            <person name="Tom L."/>
            <person name="Singh A."/>
            <person name="Thomas B.C."/>
            <person name="Baker B.J."/>
            <person name="Piceno Y.M."/>
            <person name="Andersen G.L."/>
            <person name="Banfield J.F."/>
        </authorList>
    </citation>
    <scope>NUCLEOTIDE SEQUENCE [LARGE SCALE GENOMIC DNA]</scope>
    <source>
        <strain evidence="4">46_26</strain>
    </source>
</reference>
<dbReference type="PANTHER" id="PTHR43122:SF1">
    <property type="entry name" value="IRON-SULFUR-BINDING PROTEIN"/>
    <property type="match status" value="1"/>
</dbReference>
<dbReference type="OMA" id="ACMQCEL"/>
<proteinExistence type="predicted"/>
<evidence type="ECO:0000256" key="2">
    <source>
        <dbReference type="ARBA" id="ARBA00023004"/>
    </source>
</evidence>
<dbReference type="PROSITE" id="PS51379">
    <property type="entry name" value="4FE4S_FER_2"/>
    <property type="match status" value="2"/>
</dbReference>
<gene>
    <name evidence="4" type="ORF">XD57_1310</name>
</gene>
<keyword evidence="3" id="KW-0411">Iron-sulfur</keyword>
<dbReference type="AlphaFoldDB" id="A0A101EPN3"/>
<dbReference type="EMBL" id="LGFG01000127">
    <property type="protein sequence ID" value="KUK22589.1"/>
    <property type="molecule type" value="Genomic_DNA"/>
</dbReference>
<dbReference type="InterPro" id="IPR017900">
    <property type="entry name" value="4Fe4S_Fe_S_CS"/>
</dbReference>
<dbReference type="InterPro" id="IPR017896">
    <property type="entry name" value="4Fe4S_Fe-S-bd"/>
</dbReference>
<organism evidence="4 5">
    <name type="scientific">Thermotoga petrophila</name>
    <dbReference type="NCBI Taxonomy" id="93929"/>
    <lineage>
        <taxon>Bacteria</taxon>
        <taxon>Thermotogati</taxon>
        <taxon>Thermotogota</taxon>
        <taxon>Thermotogae</taxon>
        <taxon>Thermotogales</taxon>
        <taxon>Thermotogaceae</taxon>
        <taxon>Thermotoga</taxon>
    </lineage>
</organism>
<dbReference type="PROSITE" id="PS00198">
    <property type="entry name" value="4FE4S_FER_1"/>
    <property type="match status" value="2"/>
</dbReference>
<evidence type="ECO:0000313" key="4">
    <source>
        <dbReference type="EMBL" id="KUK22589.1"/>
    </source>
</evidence>
<name>A0A101EPN3_9THEM</name>
<evidence type="ECO:0000313" key="5">
    <source>
        <dbReference type="Proteomes" id="UP000058636"/>
    </source>
</evidence>
<dbReference type="PATRIC" id="fig|93930.3.peg.353"/>
<evidence type="ECO:0000256" key="3">
    <source>
        <dbReference type="ARBA" id="ARBA00023014"/>
    </source>
</evidence>
<protein>
    <submittedName>
        <fullName evidence="4">4Fe-4S ferredoxin iron-sulfur binding domain-containing protein</fullName>
    </submittedName>
</protein>
<accession>A0A101EPN3</accession>
<sequence>MGYKIVVNYDWCKACKLCAWACPTGAITSDEIGKPVTNENKCIGCLKCEKICPDMAIEIVSDENA</sequence>
<comment type="caution">
    <text evidence="4">The sequence shown here is derived from an EMBL/GenBank/DDBJ whole genome shotgun (WGS) entry which is preliminary data.</text>
</comment>
<dbReference type="Gene3D" id="3.30.70.20">
    <property type="match status" value="2"/>
</dbReference>
<dbReference type="Proteomes" id="UP000058636">
    <property type="component" value="Unassembled WGS sequence"/>
</dbReference>
<dbReference type="GO" id="GO:0046872">
    <property type="term" value="F:metal ion binding"/>
    <property type="evidence" value="ECO:0007669"/>
    <property type="project" value="UniProtKB-KW"/>
</dbReference>
<keyword evidence="1" id="KW-0479">Metal-binding</keyword>
<dbReference type="PANTHER" id="PTHR43122">
    <property type="entry name" value="FERREDOXIN SUBUNIT OF PYRUVATE:FLAVODOXIN OXIDOREDUCTASE-RELATED"/>
    <property type="match status" value="1"/>
</dbReference>
<evidence type="ECO:0000256" key="1">
    <source>
        <dbReference type="ARBA" id="ARBA00022723"/>
    </source>
</evidence>
<keyword evidence="2" id="KW-0408">Iron</keyword>